<dbReference type="Pfam" id="PF13516">
    <property type="entry name" value="LRR_6"/>
    <property type="match status" value="1"/>
</dbReference>
<dbReference type="SUPFAM" id="SSF52047">
    <property type="entry name" value="RNI-like"/>
    <property type="match status" value="1"/>
</dbReference>
<organism evidence="5 6">
    <name type="scientific">Pelagomonas calceolata</name>
    <dbReference type="NCBI Taxonomy" id="35677"/>
    <lineage>
        <taxon>Eukaryota</taxon>
        <taxon>Sar</taxon>
        <taxon>Stramenopiles</taxon>
        <taxon>Ochrophyta</taxon>
        <taxon>Pelagophyceae</taxon>
        <taxon>Pelagomonadales</taxon>
        <taxon>Pelagomonadaceae</taxon>
        <taxon>Pelagomonas</taxon>
    </lineage>
</organism>
<name>A0A8J2S9W4_9STRA</name>
<dbReference type="InterPro" id="IPR001611">
    <property type="entry name" value="Leu-rich_rpt"/>
</dbReference>
<dbReference type="GO" id="GO:0006913">
    <property type="term" value="P:nucleocytoplasmic transport"/>
    <property type="evidence" value="ECO:0007669"/>
    <property type="project" value="TreeGrafter"/>
</dbReference>
<sequence length="1285" mass="139821">MTERQHLGRGLEVSRRTTADSEDLDLLADFNVERIQQFLNKPFERVGEALEKVEERLKAQNITLVDDLKRENDRSPRPRREQVKRDPTLSSTRKMGPRARFGDGDGGFWDRWLTDAGCASGSGDYAMPTNDVAAGYVAPKSGFKAPLGEEVPSPPPRRVSSPPKPEQVAVDVDGRFYKAYGIDEEDLKPSERRMLRALDASSSSKVSVAAQHLMDDEATALGRALTRADVELTSLDVSRNALGKGLNAVLRGAASFSKLETFDASGVSPFAMDALASALTGGFDGLRVLRLARCQLRDGSMVELCRALRSRDAPPLEVLDLSNNALGDGDPQGQDDAAWYRAPFFGPLGALVGDASTLDDADKEKDLVEGERRDGPLSLTSLDASGNRLRPENVRGIAHGLSVSRLRHLSLNDNPDVGNQGGIALGAAIRTAALLEELSLARTGLNATGAVVVAVGARRSRYVHRLDVSGNAVGAAGVILTSLALDEERNCSVVMRDCDFVAASEEVVVDWLHQITVSRKSRPPLRYEFHVEDPLDAALASETLRLCARDDFAVAGAVARVAAPVRRPVEAPRTDARARRPAMIAPKTFDAFRLRRPQENTKDVLDARTVKKVRAELEPKLARRGKAVARETLDLTKMEKLLKSVDSNATSKDAERALRFLDFDERGTVDAFAAYRYALEDTPQLLRQRAAGAAPPRPLRKEDDAFDVPVTGVLQLRCFLERTVRGSRSANVLKLAQDLDDCVAAAHLACKARVKLDVDDALALALSLAQRDDCTDISAVALVVPLTVDPRDARCVRDALLGRLFSYKADAEERLSIVERYRALRAKLGPGHRAFLGPRDGRYALDLSRPGDRTALRELFAVDAFRNCRVDGSYQPLGITIGGEPKRDAQLAALFASEGAPSLGSRTDGHVVVDVASPAPPQPETTPALDSTVFVDACEAFGWCRSDEQRRAWATLVEGPRPADKPTKRLFGGNRCAAAAFVELFRLRSLVKAGLPDVRRRRQPETLTVAGSCESLGRARRRSSDASQRRVAPDVALEDALDLVGAAPSVTVNQARALLRWCPLADDGLPAQVPNDDDDAWATEEDACSGRRARLTCALLAKLRGPIDLAALFEILTPPERARVVNQAGWANVWSPLRPDGCYVLNLALPEDRQIARSLTHIEASETYSQLLDLRLLDVPSIDNWATPAAEKVVADNPWRRELPAKGTWGITFRSKSDDPRDSDLALRAALAVLTTAAPPEAFALVPDAPFGKSTPAIVARKSRSQLKGACRLEDAVYDWERPIV</sequence>
<evidence type="ECO:0000256" key="2">
    <source>
        <dbReference type="ARBA" id="ARBA00022614"/>
    </source>
</evidence>
<evidence type="ECO:0000256" key="4">
    <source>
        <dbReference type="SAM" id="MobiDB-lite"/>
    </source>
</evidence>
<dbReference type="GO" id="GO:0005829">
    <property type="term" value="C:cytosol"/>
    <property type="evidence" value="ECO:0007669"/>
    <property type="project" value="TreeGrafter"/>
</dbReference>
<dbReference type="PANTHER" id="PTHR24113">
    <property type="entry name" value="RAN GTPASE-ACTIVATING PROTEIN 1"/>
    <property type="match status" value="1"/>
</dbReference>
<dbReference type="InterPro" id="IPR032675">
    <property type="entry name" value="LRR_dom_sf"/>
</dbReference>
<gene>
    <name evidence="5" type="ORF">PECAL_1P06960</name>
</gene>
<evidence type="ECO:0000313" key="5">
    <source>
        <dbReference type="EMBL" id="CAH0364339.1"/>
    </source>
</evidence>
<dbReference type="OrthoDB" id="186812at2759"/>
<feature type="region of interest" description="Disordered" evidence="4">
    <location>
        <begin position="144"/>
        <end position="167"/>
    </location>
</feature>
<dbReference type="SMART" id="SM00368">
    <property type="entry name" value="LRR_RI"/>
    <property type="match status" value="6"/>
</dbReference>
<keyword evidence="2" id="KW-0433">Leucine-rich repeat</keyword>
<evidence type="ECO:0000256" key="3">
    <source>
        <dbReference type="ARBA" id="ARBA00022737"/>
    </source>
</evidence>
<keyword evidence="6" id="KW-1185">Reference proteome</keyword>
<keyword evidence="1" id="KW-0343">GTPase activation</keyword>
<protein>
    <submittedName>
        <fullName evidence="5">Uncharacterized protein</fullName>
    </submittedName>
</protein>
<dbReference type="Proteomes" id="UP000789595">
    <property type="component" value="Unassembled WGS sequence"/>
</dbReference>
<dbReference type="Gene3D" id="3.80.10.10">
    <property type="entry name" value="Ribonuclease Inhibitor"/>
    <property type="match status" value="2"/>
</dbReference>
<dbReference type="InterPro" id="IPR027038">
    <property type="entry name" value="RanGap"/>
</dbReference>
<reference evidence="5" key="1">
    <citation type="submission" date="2021-11" db="EMBL/GenBank/DDBJ databases">
        <authorList>
            <consortium name="Genoscope - CEA"/>
            <person name="William W."/>
        </authorList>
    </citation>
    <scope>NUCLEOTIDE SEQUENCE</scope>
</reference>
<dbReference type="GO" id="GO:0031267">
    <property type="term" value="F:small GTPase binding"/>
    <property type="evidence" value="ECO:0007669"/>
    <property type="project" value="TreeGrafter"/>
</dbReference>
<proteinExistence type="predicted"/>
<feature type="compositionally biased region" description="Basic and acidic residues" evidence="4">
    <location>
        <begin position="67"/>
        <end position="87"/>
    </location>
</feature>
<evidence type="ECO:0000313" key="6">
    <source>
        <dbReference type="Proteomes" id="UP000789595"/>
    </source>
</evidence>
<evidence type="ECO:0000256" key="1">
    <source>
        <dbReference type="ARBA" id="ARBA00022468"/>
    </source>
</evidence>
<accession>A0A8J2S9W4</accession>
<dbReference type="PANTHER" id="PTHR24113:SF12">
    <property type="entry name" value="RAN GTPASE-ACTIVATING PROTEIN 1"/>
    <property type="match status" value="1"/>
</dbReference>
<comment type="caution">
    <text evidence="5">The sequence shown here is derived from an EMBL/GenBank/DDBJ whole genome shotgun (WGS) entry which is preliminary data.</text>
</comment>
<dbReference type="GO" id="GO:0005096">
    <property type="term" value="F:GTPase activator activity"/>
    <property type="evidence" value="ECO:0007669"/>
    <property type="project" value="UniProtKB-KW"/>
</dbReference>
<dbReference type="EMBL" id="CAKKNE010000001">
    <property type="protein sequence ID" value="CAH0364339.1"/>
    <property type="molecule type" value="Genomic_DNA"/>
</dbReference>
<dbReference type="GO" id="GO:0048471">
    <property type="term" value="C:perinuclear region of cytoplasm"/>
    <property type="evidence" value="ECO:0007669"/>
    <property type="project" value="TreeGrafter"/>
</dbReference>
<dbReference type="GO" id="GO:0005634">
    <property type="term" value="C:nucleus"/>
    <property type="evidence" value="ECO:0007669"/>
    <property type="project" value="TreeGrafter"/>
</dbReference>
<feature type="compositionally biased region" description="Pro residues" evidence="4">
    <location>
        <begin position="152"/>
        <end position="165"/>
    </location>
</feature>
<keyword evidence="3" id="KW-0677">Repeat</keyword>
<feature type="region of interest" description="Disordered" evidence="4">
    <location>
        <begin position="67"/>
        <end position="100"/>
    </location>
</feature>